<proteinExistence type="inferred from homology"/>
<feature type="binding site" evidence="5">
    <location>
        <position position="228"/>
    </location>
    <ligand>
        <name>S-adenosyl-L-methionine</name>
        <dbReference type="ChEBI" id="CHEBI:59789"/>
    </ligand>
</feature>
<keyword evidence="5" id="KW-0472">Membrane</keyword>
<dbReference type="EMBL" id="DF238810">
    <property type="protein sequence ID" value="GAC97635.1"/>
    <property type="molecule type" value="Genomic_DNA"/>
</dbReference>
<dbReference type="OrthoDB" id="3265906at2759"/>
<dbReference type="PANTHER" id="PTHR43464:SF19">
    <property type="entry name" value="UBIQUINONE BIOSYNTHESIS O-METHYLTRANSFERASE, MITOCHONDRIAL"/>
    <property type="match status" value="1"/>
</dbReference>
<dbReference type="Proteomes" id="UP000014071">
    <property type="component" value="Unassembled WGS sequence"/>
</dbReference>
<dbReference type="EC" id="2.1.1.64" evidence="5"/>
<evidence type="ECO:0000259" key="7">
    <source>
        <dbReference type="Pfam" id="PF08241"/>
    </source>
</evidence>
<dbReference type="GO" id="GO:0031314">
    <property type="term" value="C:extrinsic component of mitochondrial inner membrane"/>
    <property type="evidence" value="ECO:0007669"/>
    <property type="project" value="UniProtKB-UniRule"/>
</dbReference>
<dbReference type="HOGENOM" id="CLU_042432_1_0_1"/>
<keyword evidence="5" id="KW-0460">Magnesium</keyword>
<evidence type="ECO:0000256" key="6">
    <source>
        <dbReference type="SAM" id="MobiDB-lite"/>
    </source>
</evidence>
<evidence type="ECO:0000256" key="2">
    <source>
        <dbReference type="ARBA" id="ARBA00022679"/>
    </source>
</evidence>
<reference evidence="9" key="1">
    <citation type="journal article" date="2013" name="Genome Announc.">
        <title>Draft genome sequence of the basidiomycetous yeast-like fungus Pseudozyma hubeiensis SY62, which produces an abundant amount of the biosurfactant mannosylerythritol lipids.</title>
        <authorList>
            <person name="Konishi M."/>
            <person name="Hatada Y."/>
            <person name="Horiuchi J."/>
        </authorList>
    </citation>
    <scope>NUCLEOTIDE SEQUENCE [LARGE SCALE GENOMIC DNA]</scope>
    <source>
        <strain evidence="9">SY62</strain>
    </source>
</reference>
<evidence type="ECO:0000256" key="1">
    <source>
        <dbReference type="ARBA" id="ARBA00022603"/>
    </source>
</evidence>
<name>R9PHP1_PSEHS</name>
<keyword evidence="5" id="KW-0479">Metal-binding</keyword>
<evidence type="ECO:0000313" key="9">
    <source>
        <dbReference type="Proteomes" id="UP000014071"/>
    </source>
</evidence>
<keyword evidence="5" id="KW-0999">Mitochondrion inner membrane</keyword>
<dbReference type="PANTHER" id="PTHR43464">
    <property type="entry name" value="METHYLTRANSFERASE"/>
    <property type="match status" value="1"/>
</dbReference>
<comment type="subunit">
    <text evidence="5">Component of a multi-subunit COQ enzyme complex, composed of at least COQ3, COQ4, COQ5, COQ6, COQ7 and COQ9.</text>
</comment>
<comment type="function">
    <text evidence="5">O-methyltransferase required for two non-consecutive steps during ubiquinone biosynthesis. Catalyzes the 2 O-methylation of 3,4-dihydroxy-5-(all-trans-polyprenyl)benzoic acid into 4-hydroxy-3-methoxy-5-(all-trans-polyprenyl)benzoic acid. Also catalyzes the last step of ubiquinone biosynthesis by mediating methylation of 3-demethylubiquinone into ubiquinone. Also able to mediate the methylation of 3-demethylubiquinol into ubiquinol.</text>
</comment>
<feature type="binding site" evidence="5">
    <location>
        <position position="293"/>
    </location>
    <ligand>
        <name>S-adenosyl-L-methionine</name>
        <dbReference type="ChEBI" id="CHEBI:59789"/>
    </ligand>
</feature>
<dbReference type="GeneID" id="24110501"/>
<comment type="catalytic activity">
    <reaction evidence="5">
        <text>a 3-demethylubiquinone + S-adenosyl-L-methionine = a ubiquinone + S-adenosyl-L-homocysteine</text>
        <dbReference type="Rhea" id="RHEA:81215"/>
        <dbReference type="Rhea" id="RHEA-COMP:9565"/>
        <dbReference type="Rhea" id="RHEA-COMP:19654"/>
        <dbReference type="ChEBI" id="CHEBI:16389"/>
        <dbReference type="ChEBI" id="CHEBI:57856"/>
        <dbReference type="ChEBI" id="CHEBI:59789"/>
        <dbReference type="ChEBI" id="CHEBI:231825"/>
    </reaction>
</comment>
<feature type="compositionally biased region" description="Low complexity" evidence="6">
    <location>
        <begin position="256"/>
        <end position="273"/>
    </location>
</feature>
<dbReference type="STRING" id="1305764.R9PHP1"/>
<dbReference type="CDD" id="cd02440">
    <property type="entry name" value="AdoMet_MTases"/>
    <property type="match status" value="1"/>
</dbReference>
<sequence length="499" mass="55726">MVDASNRWYMEAEPPFGCIRRRRRCRRRGGIRDEIERLVAERLHLAHELDILVREALHVGNVRSWYYEQMDGCTGRAIGKANQLVVLQHDSEAVRCDVAKDAFGRIDVVYLSMSCVWYQIAAALRLERRFPGSSEAIAEERRHVRDCKSPRPRLNGTGRQGARCFASSSKLRLDSQPNASASSSHSQPSTPAPSSVHASEIEHFSRLSSKWWDEHGEFGLLHAMNPARIQFLREKLDEVWGYELARRQVDARRSSTSDAATPSASTSASQARSPLQNLGSTQFLRGLDVADVGCGGGLLSESLARLGARTTGVDASASNIGIATTHAARDPLLSRPHSLGGPSLTYLHTTAEDLVAQNRTFDIVCAMEVLEHVNGPADFLRSLDSLVKPGGHLFMSTIARTPLSWFLTIFMAEDVLRLVTPGTHTHRQYINPSELVDFFQHDLKWYAQGTELPQRLRFEVRGTAYLPWKGTWTLAKSGTDLPGTQECNYFFWARKPLDS</sequence>
<dbReference type="NCBIfam" id="TIGR01983">
    <property type="entry name" value="UbiG"/>
    <property type="match status" value="1"/>
</dbReference>
<comment type="catalytic activity">
    <reaction evidence="5">
        <text>a 3,4-dihydroxy-5-(all-trans-polyprenyl)benzoate + S-adenosyl-L-methionine = a 4-hydroxy-3-methoxy-5-(all-trans-polyprenyl)benzoate + S-adenosyl-L-homocysteine + H(+)</text>
        <dbReference type="Rhea" id="RHEA:44452"/>
        <dbReference type="Rhea" id="RHEA-COMP:10930"/>
        <dbReference type="Rhea" id="RHEA-COMP:10931"/>
        <dbReference type="ChEBI" id="CHEBI:15378"/>
        <dbReference type="ChEBI" id="CHEBI:57856"/>
        <dbReference type="ChEBI" id="CHEBI:59789"/>
        <dbReference type="ChEBI" id="CHEBI:64694"/>
        <dbReference type="ChEBI" id="CHEBI:84443"/>
        <dbReference type="EC" id="2.1.1.114"/>
    </reaction>
</comment>
<comment type="cofactor">
    <cofactor evidence="5">
        <name>Mg(2+)</name>
        <dbReference type="ChEBI" id="CHEBI:18420"/>
    </cofactor>
</comment>
<dbReference type="EC" id="2.1.1.114" evidence="5"/>
<dbReference type="InterPro" id="IPR013216">
    <property type="entry name" value="Methyltransf_11"/>
</dbReference>
<feature type="region of interest" description="Disordered" evidence="6">
    <location>
        <begin position="174"/>
        <end position="198"/>
    </location>
</feature>
<feature type="compositionally biased region" description="Low complexity" evidence="6">
    <location>
        <begin position="175"/>
        <end position="195"/>
    </location>
</feature>
<protein>
    <recommendedName>
        <fullName evidence="5">Ubiquinone biosynthesis O-methyltransferase, mitochondrial</fullName>
    </recommendedName>
    <alternativeName>
        <fullName evidence="5">3-demethylubiquinol 3-O-methyltransferase</fullName>
        <ecNumber evidence="5">2.1.1.64</ecNumber>
    </alternativeName>
    <alternativeName>
        <fullName evidence="5">3-demethylubiquinone 3-O-methyltransferase</fullName>
        <ecNumber evidence="5">2.1.1.-</ecNumber>
    </alternativeName>
    <alternativeName>
        <fullName evidence="5">Polyprenyldihydroxybenzoate methyltransferase</fullName>
        <ecNumber evidence="5">2.1.1.114</ecNumber>
    </alternativeName>
</protein>
<evidence type="ECO:0000256" key="3">
    <source>
        <dbReference type="ARBA" id="ARBA00022688"/>
    </source>
</evidence>
<keyword evidence="3 5" id="KW-0831">Ubiquinone biosynthesis</keyword>
<comment type="pathway">
    <text evidence="5">Cofactor biosynthesis; ubiquinone biosynthesis.</text>
</comment>
<organism evidence="8 9">
    <name type="scientific">Pseudozyma hubeiensis (strain SY62)</name>
    <name type="common">Yeast</name>
    <dbReference type="NCBI Taxonomy" id="1305764"/>
    <lineage>
        <taxon>Eukaryota</taxon>
        <taxon>Fungi</taxon>
        <taxon>Dikarya</taxon>
        <taxon>Basidiomycota</taxon>
        <taxon>Ustilaginomycotina</taxon>
        <taxon>Ustilaginomycetes</taxon>
        <taxon>Ustilaginales</taxon>
        <taxon>Ustilaginaceae</taxon>
        <taxon>Pseudozyma</taxon>
    </lineage>
</organism>
<evidence type="ECO:0000313" key="8">
    <source>
        <dbReference type="EMBL" id="GAC97635.1"/>
    </source>
</evidence>
<dbReference type="Pfam" id="PF08241">
    <property type="entry name" value="Methyltransf_11"/>
    <property type="match status" value="1"/>
</dbReference>
<feature type="binding site" evidence="5">
    <location>
        <position position="372"/>
    </location>
    <ligand>
        <name>Mg(2+)</name>
        <dbReference type="ChEBI" id="CHEBI:18420"/>
    </ligand>
</feature>
<feature type="region of interest" description="Disordered" evidence="6">
    <location>
        <begin position="251"/>
        <end position="274"/>
    </location>
</feature>
<dbReference type="HAMAP" id="MF_00472">
    <property type="entry name" value="UbiG"/>
    <property type="match status" value="1"/>
</dbReference>
<feature type="binding site" evidence="5">
    <location>
        <position position="368"/>
    </location>
    <ligand>
        <name>Mg(2+)</name>
        <dbReference type="ChEBI" id="CHEBI:18420"/>
    </ligand>
</feature>
<feature type="binding site" evidence="5">
    <location>
        <position position="314"/>
    </location>
    <ligand>
        <name>S-adenosyl-L-methionine</name>
        <dbReference type="ChEBI" id="CHEBI:59789"/>
    </ligand>
</feature>
<comment type="catalytic activity">
    <reaction evidence="5">
        <text>a 3-demethylubiquinol + S-adenosyl-L-methionine = a ubiquinol + S-adenosyl-L-homocysteine + H(+)</text>
        <dbReference type="Rhea" id="RHEA:44380"/>
        <dbReference type="Rhea" id="RHEA-COMP:9566"/>
        <dbReference type="Rhea" id="RHEA-COMP:10914"/>
        <dbReference type="ChEBI" id="CHEBI:15378"/>
        <dbReference type="ChEBI" id="CHEBI:17976"/>
        <dbReference type="ChEBI" id="CHEBI:57856"/>
        <dbReference type="ChEBI" id="CHEBI:59789"/>
        <dbReference type="ChEBI" id="CHEBI:84422"/>
        <dbReference type="EC" id="2.1.1.64"/>
    </reaction>
</comment>
<keyword evidence="2 5" id="KW-0808">Transferase</keyword>
<dbReference type="SUPFAM" id="SSF53335">
    <property type="entry name" value="S-adenosyl-L-methionine-dependent methyltransferases"/>
    <property type="match status" value="1"/>
</dbReference>
<dbReference type="GO" id="GO:0046872">
    <property type="term" value="F:metal ion binding"/>
    <property type="evidence" value="ECO:0007669"/>
    <property type="project" value="UniProtKB-KW"/>
</dbReference>
<comment type="similarity">
    <text evidence="5">Belongs to the class I-like SAM-binding methyltransferase superfamily. UbiG/COQ3 family.</text>
</comment>
<keyword evidence="1 5" id="KW-0489">Methyltransferase</keyword>
<dbReference type="GO" id="GO:0010420">
    <property type="term" value="F:polyprenyldihydroxybenzoate methyltransferase activity"/>
    <property type="evidence" value="ECO:0007669"/>
    <property type="project" value="UniProtKB-UniRule"/>
</dbReference>
<dbReference type="RefSeq" id="XP_012191222.1">
    <property type="nucleotide sequence ID" value="XM_012335832.1"/>
</dbReference>
<dbReference type="EC" id="2.1.1.-" evidence="5"/>
<dbReference type="AlphaFoldDB" id="R9PHP1"/>
<dbReference type="UniPathway" id="UPA00232"/>
<dbReference type="Gene3D" id="3.40.50.150">
    <property type="entry name" value="Vaccinia Virus protein VP39"/>
    <property type="match status" value="1"/>
</dbReference>
<evidence type="ECO:0000256" key="4">
    <source>
        <dbReference type="ARBA" id="ARBA00022691"/>
    </source>
</evidence>
<feature type="binding site" evidence="5">
    <location>
        <position position="371"/>
    </location>
    <ligand>
        <name>Mg(2+)</name>
        <dbReference type="ChEBI" id="CHEBI:18420"/>
    </ligand>
</feature>
<dbReference type="GO" id="GO:0061542">
    <property type="term" value="F:3-demethylubiquinol 3-O-methyltransferase activity"/>
    <property type="evidence" value="ECO:0007669"/>
    <property type="project" value="UniProtKB-UniRule"/>
</dbReference>
<dbReference type="GO" id="GO:0032259">
    <property type="term" value="P:methylation"/>
    <property type="evidence" value="ECO:0007669"/>
    <property type="project" value="UniProtKB-KW"/>
</dbReference>
<dbReference type="eggNOG" id="KOG1270">
    <property type="taxonomic scope" value="Eukaryota"/>
</dbReference>
<comment type="subcellular location">
    <subcellularLocation>
        <location evidence="5">Mitochondrion inner membrane</location>
        <topology evidence="5">Peripheral membrane protein</topology>
        <orientation evidence="5">Matrix side</orientation>
    </subcellularLocation>
</comment>
<feature type="domain" description="Methyltransferase type 11" evidence="7">
    <location>
        <begin position="291"/>
        <end position="394"/>
    </location>
</feature>
<dbReference type="InterPro" id="IPR029063">
    <property type="entry name" value="SAM-dependent_MTases_sf"/>
</dbReference>
<evidence type="ECO:0000256" key="5">
    <source>
        <dbReference type="HAMAP-Rule" id="MF_03190"/>
    </source>
</evidence>
<feature type="region of interest" description="Disordered" evidence="6">
    <location>
        <begin position="141"/>
        <end position="162"/>
    </location>
</feature>
<gene>
    <name evidence="5" type="primary">COQ3</name>
    <name evidence="8" type="ORF">PHSY_005221</name>
</gene>
<dbReference type="GO" id="GO:0120537">
    <property type="term" value="F:3-demethylubiquinone 3-O-methyltransferase activity"/>
    <property type="evidence" value="ECO:0007669"/>
    <property type="project" value="RHEA"/>
</dbReference>
<keyword evidence="9" id="KW-1185">Reference proteome</keyword>
<keyword evidence="4 5" id="KW-0949">S-adenosyl-L-methionine</keyword>
<keyword evidence="5" id="KW-0496">Mitochondrion</keyword>
<feature type="binding site" evidence="5">
    <location>
        <position position="367"/>
    </location>
    <ligand>
        <name>S-adenosyl-L-methionine</name>
        <dbReference type="ChEBI" id="CHEBI:59789"/>
    </ligand>
</feature>
<accession>R9PHP1</accession>
<dbReference type="InterPro" id="IPR010233">
    <property type="entry name" value="UbiG_MeTrfase"/>
</dbReference>